<evidence type="ECO:0008006" key="8">
    <source>
        <dbReference type="Google" id="ProtNLM"/>
    </source>
</evidence>
<dbReference type="SUPFAM" id="SSF103473">
    <property type="entry name" value="MFS general substrate transporter"/>
    <property type="match status" value="1"/>
</dbReference>
<name>A0A834M874_RHYFE</name>
<keyword evidence="4 5" id="KW-0472">Membrane</keyword>
<evidence type="ECO:0000256" key="1">
    <source>
        <dbReference type="ARBA" id="ARBA00004370"/>
    </source>
</evidence>
<dbReference type="Proteomes" id="UP000625711">
    <property type="component" value="Unassembled WGS sequence"/>
</dbReference>
<evidence type="ECO:0000256" key="4">
    <source>
        <dbReference type="ARBA" id="ARBA00023136"/>
    </source>
</evidence>
<comment type="caution">
    <text evidence="6">The sequence shown here is derived from an EMBL/GenBank/DDBJ whole genome shotgun (WGS) entry which is preliminary data.</text>
</comment>
<reference evidence="6" key="1">
    <citation type="submission" date="2020-08" db="EMBL/GenBank/DDBJ databases">
        <title>Genome sequencing and assembly of the red palm weevil Rhynchophorus ferrugineus.</title>
        <authorList>
            <person name="Dias G.B."/>
            <person name="Bergman C.M."/>
            <person name="Manee M."/>
        </authorList>
    </citation>
    <scope>NUCLEOTIDE SEQUENCE</scope>
    <source>
        <strain evidence="6">AA-2017</strain>
        <tissue evidence="6">Whole larva</tissue>
    </source>
</reference>
<evidence type="ECO:0000313" key="7">
    <source>
        <dbReference type="Proteomes" id="UP000625711"/>
    </source>
</evidence>
<dbReference type="InterPro" id="IPR005828">
    <property type="entry name" value="MFS_sugar_transport-like"/>
</dbReference>
<dbReference type="InterPro" id="IPR050549">
    <property type="entry name" value="MFS_Trehalose_Transporter"/>
</dbReference>
<feature type="transmembrane region" description="Helical" evidence="5">
    <location>
        <begin position="61"/>
        <end position="80"/>
    </location>
</feature>
<accession>A0A834M874</accession>
<evidence type="ECO:0000256" key="3">
    <source>
        <dbReference type="ARBA" id="ARBA00022989"/>
    </source>
</evidence>
<feature type="non-terminal residue" evidence="6">
    <location>
        <position position="1"/>
    </location>
</feature>
<dbReference type="PANTHER" id="PTHR48021">
    <property type="match status" value="1"/>
</dbReference>
<protein>
    <recommendedName>
        <fullName evidence="8">Major facilitator superfamily (MFS) profile domain-containing protein</fullName>
    </recommendedName>
</protein>
<dbReference type="InterPro" id="IPR036259">
    <property type="entry name" value="MFS_trans_sf"/>
</dbReference>
<gene>
    <name evidence="6" type="ORF">GWI33_011668</name>
</gene>
<evidence type="ECO:0000313" key="6">
    <source>
        <dbReference type="EMBL" id="KAF7275486.1"/>
    </source>
</evidence>
<feature type="transmembrane region" description="Helical" evidence="5">
    <location>
        <begin position="33"/>
        <end position="55"/>
    </location>
</feature>
<keyword evidence="7" id="KW-1185">Reference proteome</keyword>
<proteinExistence type="predicted"/>
<dbReference type="GO" id="GO:0022857">
    <property type="term" value="F:transmembrane transporter activity"/>
    <property type="evidence" value="ECO:0007669"/>
    <property type="project" value="InterPro"/>
</dbReference>
<dbReference type="GO" id="GO:0016020">
    <property type="term" value="C:membrane"/>
    <property type="evidence" value="ECO:0007669"/>
    <property type="project" value="UniProtKB-SubCell"/>
</dbReference>
<dbReference type="AlphaFoldDB" id="A0A834M874"/>
<dbReference type="OrthoDB" id="4142200at2759"/>
<dbReference type="Pfam" id="PF00083">
    <property type="entry name" value="Sugar_tr"/>
    <property type="match status" value="1"/>
</dbReference>
<dbReference type="PANTHER" id="PTHR48021:SF7">
    <property type="entry name" value="RH09188P"/>
    <property type="match status" value="1"/>
</dbReference>
<evidence type="ECO:0000256" key="5">
    <source>
        <dbReference type="SAM" id="Phobius"/>
    </source>
</evidence>
<evidence type="ECO:0000256" key="2">
    <source>
        <dbReference type="ARBA" id="ARBA00022692"/>
    </source>
</evidence>
<dbReference type="EMBL" id="JAACXV010010242">
    <property type="protein sequence ID" value="KAF7275486.1"/>
    <property type="molecule type" value="Genomic_DNA"/>
</dbReference>
<keyword evidence="2 5" id="KW-0812">Transmembrane</keyword>
<keyword evidence="3 5" id="KW-1133">Transmembrane helix</keyword>
<dbReference type="Gene3D" id="1.20.1250.20">
    <property type="entry name" value="MFS general substrate transporter like domains"/>
    <property type="match status" value="1"/>
</dbReference>
<organism evidence="6 7">
    <name type="scientific">Rhynchophorus ferrugineus</name>
    <name type="common">Red palm weevil</name>
    <name type="synonym">Curculio ferrugineus</name>
    <dbReference type="NCBI Taxonomy" id="354439"/>
    <lineage>
        <taxon>Eukaryota</taxon>
        <taxon>Metazoa</taxon>
        <taxon>Ecdysozoa</taxon>
        <taxon>Arthropoda</taxon>
        <taxon>Hexapoda</taxon>
        <taxon>Insecta</taxon>
        <taxon>Pterygota</taxon>
        <taxon>Neoptera</taxon>
        <taxon>Endopterygota</taxon>
        <taxon>Coleoptera</taxon>
        <taxon>Polyphaga</taxon>
        <taxon>Cucujiformia</taxon>
        <taxon>Curculionidae</taxon>
        <taxon>Dryophthorinae</taxon>
        <taxon>Rhynchophorus</taxon>
    </lineage>
</organism>
<sequence>MDKLNNSGWHHFNVLIGESTEPRLRGMLSSGPFASYSFGILLVYALGSLLPWRIVSGLSTILPLLAIFVFLFLPESPVFLSRQNKQEEALKALLWLRGGNVAQ</sequence>
<comment type="subcellular location">
    <subcellularLocation>
        <location evidence="1">Membrane</location>
    </subcellularLocation>
</comment>